<evidence type="ECO:0000313" key="6">
    <source>
        <dbReference type="Proteomes" id="UP001445335"/>
    </source>
</evidence>
<evidence type="ECO:0000313" key="5">
    <source>
        <dbReference type="EMBL" id="KAK9845974.1"/>
    </source>
</evidence>
<dbReference type="PANTHER" id="PTHR24301">
    <property type="entry name" value="THROMBOXANE-A SYNTHASE"/>
    <property type="match status" value="1"/>
</dbReference>
<dbReference type="GO" id="GO:0004497">
    <property type="term" value="F:monooxygenase activity"/>
    <property type="evidence" value="ECO:0007669"/>
    <property type="project" value="InterPro"/>
</dbReference>
<evidence type="ECO:0000256" key="1">
    <source>
        <dbReference type="ARBA" id="ARBA00022723"/>
    </source>
</evidence>
<gene>
    <name evidence="5" type="ORF">WJX81_007324</name>
</gene>
<evidence type="ECO:0000256" key="3">
    <source>
        <dbReference type="PIRSR" id="PIRSR602403-1"/>
    </source>
</evidence>
<organism evidence="5 6">
    <name type="scientific">Elliptochloris bilobata</name>
    <dbReference type="NCBI Taxonomy" id="381761"/>
    <lineage>
        <taxon>Eukaryota</taxon>
        <taxon>Viridiplantae</taxon>
        <taxon>Chlorophyta</taxon>
        <taxon>core chlorophytes</taxon>
        <taxon>Trebouxiophyceae</taxon>
        <taxon>Trebouxiophyceae incertae sedis</taxon>
        <taxon>Elliptochloris clade</taxon>
        <taxon>Elliptochloris</taxon>
    </lineage>
</organism>
<dbReference type="GO" id="GO:0016705">
    <property type="term" value="F:oxidoreductase activity, acting on paired donors, with incorporation or reduction of molecular oxygen"/>
    <property type="evidence" value="ECO:0007669"/>
    <property type="project" value="InterPro"/>
</dbReference>
<evidence type="ECO:0000256" key="4">
    <source>
        <dbReference type="SAM" id="MobiDB-lite"/>
    </source>
</evidence>
<name>A0AAW1SHX3_9CHLO</name>
<dbReference type="AlphaFoldDB" id="A0AAW1SHX3"/>
<dbReference type="Gene3D" id="1.10.630.10">
    <property type="entry name" value="Cytochrome P450"/>
    <property type="match status" value="1"/>
</dbReference>
<dbReference type="InterPro" id="IPR001128">
    <property type="entry name" value="Cyt_P450"/>
</dbReference>
<dbReference type="GO" id="GO:0020037">
    <property type="term" value="F:heme binding"/>
    <property type="evidence" value="ECO:0007669"/>
    <property type="project" value="InterPro"/>
</dbReference>
<feature type="region of interest" description="Disordered" evidence="4">
    <location>
        <begin position="96"/>
        <end position="135"/>
    </location>
</feature>
<keyword evidence="1 3" id="KW-0479">Metal-binding</keyword>
<dbReference type="PRINTS" id="PR00465">
    <property type="entry name" value="EP450IV"/>
</dbReference>
<keyword evidence="6" id="KW-1185">Reference proteome</keyword>
<comment type="cofactor">
    <cofactor evidence="3">
        <name>heme</name>
        <dbReference type="ChEBI" id="CHEBI:30413"/>
    </cofactor>
</comment>
<accession>A0AAW1SHX3</accession>
<comment type="caution">
    <text evidence="5">The sequence shown here is derived from an EMBL/GenBank/DDBJ whole genome shotgun (WGS) entry which is preliminary data.</text>
</comment>
<proteinExistence type="predicted"/>
<dbReference type="InterPro" id="IPR017972">
    <property type="entry name" value="Cyt_P450_CS"/>
</dbReference>
<dbReference type="EMBL" id="JALJOU010000002">
    <property type="protein sequence ID" value="KAK9845974.1"/>
    <property type="molecule type" value="Genomic_DNA"/>
</dbReference>
<feature type="binding site" description="axial binding residue" evidence="3">
    <location>
        <position position="743"/>
    </location>
    <ligand>
        <name>heme</name>
        <dbReference type="ChEBI" id="CHEBI:30413"/>
    </ligand>
    <ligandPart>
        <name>Fe</name>
        <dbReference type="ChEBI" id="CHEBI:18248"/>
    </ligandPart>
</feature>
<dbReference type="Proteomes" id="UP001445335">
    <property type="component" value="Unassembled WGS sequence"/>
</dbReference>
<sequence>MSMVFGDAAAKNAIKVGQQEFGFTANKEGTCDVVHLPPPGSGAPAVEVACLHQRLHVQRTLDEVERLRARERGQEAERQLKQRKLLRLEAAPRASKPVKGAKVVQRGVTPPAARPAPPAVPRRAGGGRGRGGGRVAGTRVAEAPAAAVAGAADGLRRCLVGLLGERPYKRQAIEQVLVAVGARVPGFKPPGKEELSRVLRDVSEFRAPGQPVAAAGGSHAEVGGGNGTVGGDPVAGGAAGGVIAEPVAGGLRSARSASSSEYDASWFAEHEGRSPIDYAPVASAAQAAGYAREYGAKYGVYFRLHQEIEANRRAVKALRASAAATSAPADAERWAAQAERLARRRKLCEQGLPVWLVPSKQLAPMWSSRPTQDLAKHKVFKVFFGAHPVVVVADAEVGRAINLSCPMRPEILGPMQLVRPEDNILGRLGILPVKDRLYHRSLRAAWQPAMLQKSLQNYAALMNASVERTALLLEPAARAGTEINLFALLGGMSMDVVGTAAFGVDFRTQDNASMDPEAQRLVDAAITMFRVSDAGASAYMLPLVCAPFLAPLLRFLAAAFPDAGMRKLVAAQRRRLARGLTVQTAQTFLLGGYESTAAGIAFTCYLLSTSPDKQAKLLKEVDAAGGQGAVSASDLERFPYVDACLRETLRLFPPGHITVRCRGPLRGQCARRWRTLELRGMRVPKGTWIHVALCAIHRDPDIWRQPGAFMPERWVTGAPEAANECEKKAWMAIQAFGDDARSCVGKRFAAEEAKIAMIRLFIFSLSPGQAPLQLASPFTLAPKHGIFVTPQLRAS</sequence>
<evidence type="ECO:0000256" key="2">
    <source>
        <dbReference type="ARBA" id="ARBA00023004"/>
    </source>
</evidence>
<dbReference type="SUPFAM" id="SSF48264">
    <property type="entry name" value="Cytochrome P450"/>
    <property type="match status" value="1"/>
</dbReference>
<dbReference type="PROSITE" id="PS00086">
    <property type="entry name" value="CYTOCHROME_P450"/>
    <property type="match status" value="1"/>
</dbReference>
<evidence type="ECO:0008006" key="7">
    <source>
        <dbReference type="Google" id="ProtNLM"/>
    </source>
</evidence>
<protein>
    <recommendedName>
        <fullName evidence="7">Cytochrome P450</fullName>
    </recommendedName>
</protein>
<dbReference type="Pfam" id="PF00067">
    <property type="entry name" value="p450"/>
    <property type="match status" value="2"/>
</dbReference>
<keyword evidence="2 3" id="KW-0408">Iron</keyword>
<dbReference type="PRINTS" id="PR00385">
    <property type="entry name" value="P450"/>
</dbReference>
<dbReference type="InterPro" id="IPR036396">
    <property type="entry name" value="Cyt_P450_sf"/>
</dbReference>
<reference evidence="5 6" key="1">
    <citation type="journal article" date="2024" name="Nat. Commun.">
        <title>Phylogenomics reveals the evolutionary origins of lichenization in chlorophyte algae.</title>
        <authorList>
            <person name="Puginier C."/>
            <person name="Libourel C."/>
            <person name="Otte J."/>
            <person name="Skaloud P."/>
            <person name="Haon M."/>
            <person name="Grisel S."/>
            <person name="Petersen M."/>
            <person name="Berrin J.G."/>
            <person name="Delaux P.M."/>
            <person name="Dal Grande F."/>
            <person name="Keller J."/>
        </authorList>
    </citation>
    <scope>NUCLEOTIDE SEQUENCE [LARGE SCALE GENOMIC DNA]</scope>
    <source>
        <strain evidence="5 6">SAG 245.80</strain>
    </source>
</reference>
<dbReference type="InterPro" id="IPR002403">
    <property type="entry name" value="Cyt_P450_E_grp-IV"/>
</dbReference>
<keyword evidence="3" id="KW-0349">Heme</keyword>
<dbReference type="GO" id="GO:0005506">
    <property type="term" value="F:iron ion binding"/>
    <property type="evidence" value="ECO:0007669"/>
    <property type="project" value="InterPro"/>
</dbReference>
<dbReference type="PANTHER" id="PTHR24301:SF2">
    <property type="entry name" value="THROMBOXANE-A SYNTHASE"/>
    <property type="match status" value="1"/>
</dbReference>
<feature type="compositionally biased region" description="Gly residues" evidence="4">
    <location>
        <begin position="124"/>
        <end position="135"/>
    </location>
</feature>